<evidence type="ECO:0000259" key="2">
    <source>
        <dbReference type="Pfam" id="PF06974"/>
    </source>
</evidence>
<dbReference type="PANTHER" id="PTHR31650">
    <property type="entry name" value="O-ACYLTRANSFERASE (WSD1-LIKE) FAMILY PROTEIN"/>
    <property type="match status" value="1"/>
</dbReference>
<dbReference type="InterPro" id="IPR045034">
    <property type="entry name" value="O-acyltransferase_WSD1-like"/>
</dbReference>
<gene>
    <name evidence="3" type="ORF">Fcan01_14628</name>
</gene>
<sequence length="540" mass="59385">MATLLSAVSFTLTRLYLPATCTWIFSRYVIKAPPLALGAEVVLALATFTLLSPIIATLVGLNLLVRLVLSAYLRVTTGKRITIMEGRDAFVSHDEYANSCNHYSLYVIEGKCDLEKIRRKFSSILEQKGADGEIVYNRLKCRIIRHLTYYCWSHVGSAFKIENHVKYFSNMGPSTPALTPADIFSEMQAIYDHPFPQDKSPWEILVVPNFTYETTTSNLSASHYAFIVRMHHGVMDGISAGNALQYYIADAPSKLTVDPLCPSHAWSWSKTVLGYLQLAIMGPRSFFKVLFLDETNCFHGPELTGPKTLSWSKQVSVDALRLIKESTHTSVTAVLVSALGGSVRGLALKKGLPVPSTLHAFPTIGILPFPDVKPRNRFTMALLPLRIGLESSLERLKSAESALKALLRSPDVLTNYHLMEIFGVFPVPVINFFLEKCHATLLLSNVPGPAEKATIFGGDKIVDIGIWAPIQLGMSIGMSLFSYGGAVRATVVLDKTAGSAEDVPTIIEEFEKEIVNLARQAGVSAEQVFKDDVQIRAVAS</sequence>
<reference evidence="3 4" key="1">
    <citation type="submission" date="2015-12" db="EMBL/GenBank/DDBJ databases">
        <title>The genome of Folsomia candida.</title>
        <authorList>
            <person name="Faddeeva A."/>
            <person name="Derks M.F."/>
            <person name="Anvar Y."/>
            <person name="Smit S."/>
            <person name="Van Straalen N."/>
            <person name="Roelofs D."/>
        </authorList>
    </citation>
    <scope>NUCLEOTIDE SEQUENCE [LARGE SCALE GENOMIC DNA]</scope>
    <source>
        <strain evidence="3 4">VU population</strain>
        <tissue evidence="3">Whole body</tissue>
    </source>
</reference>
<dbReference type="GO" id="GO:0005886">
    <property type="term" value="C:plasma membrane"/>
    <property type="evidence" value="ECO:0007669"/>
    <property type="project" value="TreeGrafter"/>
</dbReference>
<accession>A0A226E0B1</accession>
<organism evidence="3 4">
    <name type="scientific">Folsomia candida</name>
    <name type="common">Springtail</name>
    <dbReference type="NCBI Taxonomy" id="158441"/>
    <lineage>
        <taxon>Eukaryota</taxon>
        <taxon>Metazoa</taxon>
        <taxon>Ecdysozoa</taxon>
        <taxon>Arthropoda</taxon>
        <taxon>Hexapoda</taxon>
        <taxon>Collembola</taxon>
        <taxon>Entomobryomorpha</taxon>
        <taxon>Isotomoidea</taxon>
        <taxon>Isotomidae</taxon>
        <taxon>Proisotominae</taxon>
        <taxon>Folsomia</taxon>
    </lineage>
</organism>
<feature type="domain" description="O-acyltransferase WSD1 C-terminal" evidence="2">
    <location>
        <begin position="376"/>
        <end position="514"/>
    </location>
</feature>
<evidence type="ECO:0000313" key="3">
    <source>
        <dbReference type="EMBL" id="OXA51185.1"/>
    </source>
</evidence>
<dbReference type="STRING" id="158441.A0A226E0B1"/>
<dbReference type="GO" id="GO:0019432">
    <property type="term" value="P:triglyceride biosynthetic process"/>
    <property type="evidence" value="ECO:0007669"/>
    <property type="project" value="TreeGrafter"/>
</dbReference>
<keyword evidence="4" id="KW-1185">Reference proteome</keyword>
<feature type="transmembrane region" description="Helical" evidence="1">
    <location>
        <begin position="41"/>
        <end position="65"/>
    </location>
</feature>
<protein>
    <submittedName>
        <fullName evidence="3">O-acyltransferase WSD</fullName>
    </submittedName>
</protein>
<name>A0A226E0B1_FOLCA</name>
<dbReference type="PANTHER" id="PTHR31650:SF1">
    <property type="entry name" value="WAX ESTER SYNTHASE_DIACYLGLYCEROL ACYLTRANSFERASE 4-RELATED"/>
    <property type="match status" value="1"/>
</dbReference>
<evidence type="ECO:0000313" key="4">
    <source>
        <dbReference type="Proteomes" id="UP000198287"/>
    </source>
</evidence>
<dbReference type="OMA" id="RGMINIM"/>
<keyword evidence="1" id="KW-0472">Membrane</keyword>
<keyword evidence="3" id="KW-0808">Transferase</keyword>
<keyword evidence="3" id="KW-0012">Acyltransferase</keyword>
<evidence type="ECO:0000256" key="1">
    <source>
        <dbReference type="SAM" id="Phobius"/>
    </source>
</evidence>
<dbReference type="GO" id="GO:0008374">
    <property type="term" value="F:O-acyltransferase activity"/>
    <property type="evidence" value="ECO:0007669"/>
    <property type="project" value="InterPro"/>
</dbReference>
<dbReference type="InterPro" id="IPR009721">
    <property type="entry name" value="O-acyltransferase_WSD1_C"/>
</dbReference>
<proteinExistence type="predicted"/>
<keyword evidence="1" id="KW-0812">Transmembrane</keyword>
<dbReference type="AlphaFoldDB" id="A0A226E0B1"/>
<dbReference type="Proteomes" id="UP000198287">
    <property type="component" value="Unassembled WGS sequence"/>
</dbReference>
<dbReference type="Pfam" id="PF06974">
    <property type="entry name" value="WS_DGAT_C"/>
    <property type="match status" value="1"/>
</dbReference>
<dbReference type="OrthoDB" id="619536at2759"/>
<dbReference type="EMBL" id="LNIX01000008">
    <property type="protein sequence ID" value="OXA51185.1"/>
    <property type="molecule type" value="Genomic_DNA"/>
</dbReference>
<keyword evidence="1" id="KW-1133">Transmembrane helix</keyword>
<comment type="caution">
    <text evidence="3">The sequence shown here is derived from an EMBL/GenBank/DDBJ whole genome shotgun (WGS) entry which is preliminary data.</text>
</comment>